<proteinExistence type="predicted"/>
<evidence type="ECO:0000313" key="9">
    <source>
        <dbReference type="Proteomes" id="UP000600363"/>
    </source>
</evidence>
<dbReference type="RefSeq" id="WP_042687824.1">
    <property type="nucleotide sequence ID" value="NZ_DUIH01000011.1"/>
</dbReference>
<dbReference type="Proteomes" id="UP000600363">
    <property type="component" value="Unassembled WGS sequence"/>
</dbReference>
<keyword evidence="3 6" id="KW-0812">Transmembrane</keyword>
<dbReference type="InterPro" id="IPR025937">
    <property type="entry name" value="PDGLE_dom"/>
</dbReference>
<comment type="subcellular location">
    <subcellularLocation>
        <location evidence="1">Cell membrane</location>
    </subcellularLocation>
</comment>
<protein>
    <recommendedName>
        <fullName evidence="7">PDGLE domain-containing protein</fullName>
    </recommendedName>
</protein>
<evidence type="ECO:0000313" key="8">
    <source>
        <dbReference type="EMBL" id="HIH69606.1"/>
    </source>
</evidence>
<dbReference type="EMBL" id="DUIH01000011">
    <property type="protein sequence ID" value="HIH69606.1"/>
    <property type="molecule type" value="Genomic_DNA"/>
</dbReference>
<dbReference type="AlphaFoldDB" id="A0A832RYC1"/>
<evidence type="ECO:0000259" key="7">
    <source>
        <dbReference type="Pfam" id="PF13190"/>
    </source>
</evidence>
<evidence type="ECO:0000256" key="1">
    <source>
        <dbReference type="ARBA" id="ARBA00004236"/>
    </source>
</evidence>
<dbReference type="GO" id="GO:0005886">
    <property type="term" value="C:plasma membrane"/>
    <property type="evidence" value="ECO:0007669"/>
    <property type="project" value="UniProtKB-SubCell"/>
</dbReference>
<dbReference type="Pfam" id="PF13190">
    <property type="entry name" value="PDGLE"/>
    <property type="match status" value="1"/>
</dbReference>
<organism evidence="8 9">
    <name type="scientific">Methermicoccus shengliensis</name>
    <dbReference type="NCBI Taxonomy" id="660064"/>
    <lineage>
        <taxon>Archaea</taxon>
        <taxon>Methanobacteriati</taxon>
        <taxon>Methanobacteriota</taxon>
        <taxon>Stenosarchaea group</taxon>
        <taxon>Methanomicrobia</taxon>
        <taxon>Methanosarcinales</taxon>
        <taxon>Methermicoccaceae</taxon>
        <taxon>Methermicoccus</taxon>
    </lineage>
</organism>
<evidence type="ECO:0000256" key="3">
    <source>
        <dbReference type="ARBA" id="ARBA00022692"/>
    </source>
</evidence>
<sequence>MGMKWWHWGLIISLLMAGGLSVFASPLPDGLERVAEDLGFIHAAEELVPAPAPDYTIPGVGGAISGSLAGIIGTLLMFALVWGIASLMSSRREG</sequence>
<feature type="domain" description="PDGLE" evidence="7">
    <location>
        <begin position="4"/>
        <end position="88"/>
    </location>
</feature>
<evidence type="ECO:0000256" key="6">
    <source>
        <dbReference type="SAM" id="Phobius"/>
    </source>
</evidence>
<reference evidence="8" key="1">
    <citation type="journal article" date="2020" name="bioRxiv">
        <title>A rank-normalized archaeal taxonomy based on genome phylogeny resolves widespread incomplete and uneven classifications.</title>
        <authorList>
            <person name="Rinke C."/>
            <person name="Chuvochina M."/>
            <person name="Mussig A.J."/>
            <person name="Chaumeil P.-A."/>
            <person name="Waite D.W."/>
            <person name="Whitman W.B."/>
            <person name="Parks D.H."/>
            <person name="Hugenholtz P."/>
        </authorList>
    </citation>
    <scope>NUCLEOTIDE SEQUENCE</scope>
    <source>
        <strain evidence="8">UBA12518</strain>
    </source>
</reference>
<name>A0A832RYC1_9EURY</name>
<evidence type="ECO:0000256" key="5">
    <source>
        <dbReference type="ARBA" id="ARBA00023136"/>
    </source>
</evidence>
<comment type="caution">
    <text evidence="8">The sequence shown here is derived from an EMBL/GenBank/DDBJ whole genome shotgun (WGS) entry which is preliminary data.</text>
</comment>
<feature type="transmembrane region" description="Helical" evidence="6">
    <location>
        <begin position="63"/>
        <end position="85"/>
    </location>
</feature>
<keyword evidence="2" id="KW-1003">Cell membrane</keyword>
<evidence type="ECO:0000256" key="2">
    <source>
        <dbReference type="ARBA" id="ARBA00022475"/>
    </source>
</evidence>
<keyword evidence="5 6" id="KW-0472">Membrane</keyword>
<gene>
    <name evidence="8" type="ORF">HA299_03155</name>
</gene>
<keyword evidence="4 6" id="KW-1133">Transmembrane helix</keyword>
<evidence type="ECO:0000256" key="4">
    <source>
        <dbReference type="ARBA" id="ARBA00022989"/>
    </source>
</evidence>
<accession>A0A832RYC1</accession>